<evidence type="ECO:0000313" key="2">
    <source>
        <dbReference type="Proteomes" id="UP000221961"/>
    </source>
</evidence>
<gene>
    <name evidence="1" type="ORF">CRH09_30320</name>
</gene>
<name>A0A291RQL5_9NOCA</name>
<dbReference type="AlphaFoldDB" id="A0A291RQL5"/>
<reference evidence="1 2" key="1">
    <citation type="submission" date="2017-10" db="EMBL/GenBank/DDBJ databases">
        <title>Comparative genomics between pathogenic Norcardia.</title>
        <authorList>
            <person name="Zeng L."/>
        </authorList>
    </citation>
    <scope>NUCLEOTIDE SEQUENCE [LARGE SCALE GENOMIC DNA]</scope>
    <source>
        <strain evidence="1 2">NC_YFY_NT001</strain>
    </source>
</reference>
<dbReference type="EMBL" id="CP023778">
    <property type="protein sequence ID" value="ATL69826.1"/>
    <property type="molecule type" value="Genomic_DNA"/>
</dbReference>
<evidence type="ECO:0000313" key="1">
    <source>
        <dbReference type="EMBL" id="ATL69826.1"/>
    </source>
</evidence>
<sequence>MVLARGWTGFEATALQEATRLSIREFARLLEVEPRTVVNWRTGGRAVKLRPFTQGLLDAALSRVDGQVQERFDRIVSGDSDPGTDPVRFDSGAHAAPLEWPRRVGHIDAELRSWIEMNRRQLIHLFSGVGLLPVVSVVLAGLDEDERGRVRDILVDPSRVRACLTWI</sequence>
<organism evidence="1 2">
    <name type="scientific">Nocardia terpenica</name>
    <dbReference type="NCBI Taxonomy" id="455432"/>
    <lineage>
        <taxon>Bacteria</taxon>
        <taxon>Bacillati</taxon>
        <taxon>Actinomycetota</taxon>
        <taxon>Actinomycetes</taxon>
        <taxon>Mycobacteriales</taxon>
        <taxon>Nocardiaceae</taxon>
        <taxon>Nocardia</taxon>
    </lineage>
</organism>
<accession>A0A291RQL5</accession>
<proteinExistence type="predicted"/>
<protein>
    <submittedName>
        <fullName evidence="1">Uncharacterized protein</fullName>
    </submittedName>
</protein>
<dbReference type="KEGG" id="ntp:CRH09_30320"/>
<dbReference type="Proteomes" id="UP000221961">
    <property type="component" value="Chromosome"/>
</dbReference>